<dbReference type="STRING" id="415015.SAMN05660462_00420"/>
<dbReference type="GO" id="GO:0003677">
    <property type="term" value="F:DNA binding"/>
    <property type="evidence" value="ECO:0007669"/>
    <property type="project" value="InterPro"/>
</dbReference>
<feature type="domain" description="Helix-turn-helix" evidence="1">
    <location>
        <begin position="5"/>
        <end position="55"/>
    </location>
</feature>
<dbReference type="SUPFAM" id="SSF46955">
    <property type="entry name" value="Putative DNA-binding domain"/>
    <property type="match status" value="1"/>
</dbReference>
<dbReference type="RefSeq" id="WP_091726561.1">
    <property type="nucleotide sequence ID" value="NZ_FNQE01000003.1"/>
</dbReference>
<sequence>MKDKLLTVAQASELAGVSTESIRRWTNSGKLRTYRSAGNHRRIKTSDLMRLIDKKSNFVAEPSVSYIEFLGDGERPDPVDIPPLKDLHKFLAMYDDSGRERNIVSSTIKF</sequence>
<dbReference type="Gene3D" id="1.10.1660.10">
    <property type="match status" value="1"/>
</dbReference>
<dbReference type="InterPro" id="IPR041657">
    <property type="entry name" value="HTH_17"/>
</dbReference>
<dbReference type="OrthoDB" id="3575335at2"/>
<dbReference type="InterPro" id="IPR010093">
    <property type="entry name" value="SinI_DNA-bd"/>
</dbReference>
<dbReference type="NCBIfam" id="TIGR01764">
    <property type="entry name" value="excise"/>
    <property type="match status" value="1"/>
</dbReference>
<dbReference type="EMBL" id="FNQE01000003">
    <property type="protein sequence ID" value="SDY60343.1"/>
    <property type="molecule type" value="Genomic_DNA"/>
</dbReference>
<organism evidence="2 3">
    <name type="scientific">Proteiniborus ethanoligenes</name>
    <dbReference type="NCBI Taxonomy" id="415015"/>
    <lineage>
        <taxon>Bacteria</taxon>
        <taxon>Bacillati</taxon>
        <taxon>Bacillota</taxon>
        <taxon>Clostridia</taxon>
        <taxon>Eubacteriales</taxon>
        <taxon>Proteiniborus</taxon>
    </lineage>
</organism>
<dbReference type="Pfam" id="PF12728">
    <property type="entry name" value="HTH_17"/>
    <property type="match status" value="1"/>
</dbReference>
<proteinExistence type="predicted"/>
<name>A0A1H3L7F1_9FIRM</name>
<keyword evidence="3" id="KW-1185">Reference proteome</keyword>
<gene>
    <name evidence="2" type="ORF">SAMN05660462_00420</name>
</gene>
<evidence type="ECO:0000259" key="1">
    <source>
        <dbReference type="Pfam" id="PF12728"/>
    </source>
</evidence>
<dbReference type="CDD" id="cd04762">
    <property type="entry name" value="HTH_MerR-trunc"/>
    <property type="match status" value="1"/>
</dbReference>
<evidence type="ECO:0000313" key="2">
    <source>
        <dbReference type="EMBL" id="SDY60343.1"/>
    </source>
</evidence>
<dbReference type="InterPro" id="IPR009061">
    <property type="entry name" value="DNA-bd_dom_put_sf"/>
</dbReference>
<accession>A0A1H3L7F1</accession>
<dbReference type="AlphaFoldDB" id="A0A1H3L7F1"/>
<reference evidence="2 3" key="1">
    <citation type="submission" date="2016-10" db="EMBL/GenBank/DDBJ databases">
        <authorList>
            <person name="de Groot N.N."/>
        </authorList>
    </citation>
    <scope>NUCLEOTIDE SEQUENCE [LARGE SCALE GENOMIC DNA]</scope>
    <source>
        <strain evidence="2 3">DSM 21650</strain>
    </source>
</reference>
<dbReference type="Proteomes" id="UP000198625">
    <property type="component" value="Unassembled WGS sequence"/>
</dbReference>
<protein>
    <submittedName>
        <fullName evidence="2">DNA binding domain-containing protein, excisionase family</fullName>
    </submittedName>
</protein>
<evidence type="ECO:0000313" key="3">
    <source>
        <dbReference type="Proteomes" id="UP000198625"/>
    </source>
</evidence>